<feature type="domain" description="Type I restriction modification DNA specificity" evidence="4">
    <location>
        <begin position="35"/>
        <end position="196"/>
    </location>
</feature>
<name>Q5HK77_STAEQ</name>
<dbReference type="InterPro" id="IPR052021">
    <property type="entry name" value="Type-I_RS_S_subunit"/>
</dbReference>
<protein>
    <recommendedName>
        <fullName evidence="4">Type I restriction modification DNA specificity domain-containing protein</fullName>
    </recommendedName>
</protein>
<dbReference type="STRING" id="176279.SERP2473"/>
<dbReference type="Gene3D" id="3.90.220.20">
    <property type="entry name" value="DNA methylase specificity domains"/>
    <property type="match status" value="1"/>
</dbReference>
<evidence type="ECO:0000313" key="5">
    <source>
        <dbReference type="EMBL" id="AAW53359.1"/>
    </source>
</evidence>
<keyword evidence="3" id="KW-0238">DNA-binding</keyword>
<reference evidence="5 6" key="1">
    <citation type="journal article" date="2005" name="J. Bacteriol.">
        <title>Insights on evolution of virulence and resistance from the complete genome analysis of an early methicillin-resistant Staphylococcus aureus strain and a biofilm-producing methicillin-resistant Staphylococcus epidermidis strain.</title>
        <authorList>
            <person name="Gill S.R."/>
            <person name="Fouts D.E."/>
            <person name="Archer G.L."/>
            <person name="Mongodin E.F."/>
            <person name="Deboy R.T."/>
            <person name="Ravel J."/>
            <person name="Paulsen I.T."/>
            <person name="Kolonay J.F."/>
            <person name="Brinkac L."/>
            <person name="Beanan M."/>
            <person name="Dodson R.J."/>
            <person name="Daugherty S.C."/>
            <person name="Madupu R."/>
            <person name="Angiuoli S.V."/>
            <person name="Durkin A.S."/>
            <person name="Haft D.H."/>
            <person name="Vamathevan J."/>
            <person name="Khouri H."/>
            <person name="Utterback T."/>
            <person name="Lee C."/>
            <person name="Dimitrov G."/>
            <person name="Jiang L."/>
            <person name="Qin H."/>
            <person name="Weidman J."/>
            <person name="Tran K."/>
            <person name="Kang K."/>
            <person name="Hance I.R."/>
            <person name="Nelson K.E."/>
            <person name="Fraser C.M."/>
        </authorList>
    </citation>
    <scope>NUCLEOTIDE SEQUENCE [LARGE SCALE GENOMIC DNA]</scope>
    <source>
        <strain evidence="6">ATCC 35984 / RP62A</strain>
    </source>
</reference>
<dbReference type="HOGENOM" id="CLU_120896_0_0_9"/>
<evidence type="ECO:0000259" key="4">
    <source>
        <dbReference type="Pfam" id="PF01420"/>
    </source>
</evidence>
<dbReference type="eggNOG" id="COG0732">
    <property type="taxonomic scope" value="Bacteria"/>
</dbReference>
<dbReference type="AlphaFoldDB" id="Q5HK77"/>
<dbReference type="Proteomes" id="UP000000531">
    <property type="component" value="Chromosome"/>
</dbReference>
<dbReference type="PANTHER" id="PTHR30408:SF12">
    <property type="entry name" value="TYPE I RESTRICTION ENZYME MJAVIII SPECIFICITY SUBUNIT"/>
    <property type="match status" value="1"/>
</dbReference>
<dbReference type="GO" id="GO:0009307">
    <property type="term" value="P:DNA restriction-modification system"/>
    <property type="evidence" value="ECO:0007669"/>
    <property type="project" value="UniProtKB-KW"/>
</dbReference>
<dbReference type="Pfam" id="PF01420">
    <property type="entry name" value="Methylase_S"/>
    <property type="match status" value="1"/>
</dbReference>
<proteinExistence type="inferred from homology"/>
<organism evidence="5 6">
    <name type="scientific">Staphylococcus epidermidis (strain ATCC 35984 / DSM 28319 / BCRC 17069 / CCUG 31568 / BM 3577 / RP62A)</name>
    <dbReference type="NCBI Taxonomy" id="176279"/>
    <lineage>
        <taxon>Bacteria</taxon>
        <taxon>Bacillati</taxon>
        <taxon>Bacillota</taxon>
        <taxon>Bacilli</taxon>
        <taxon>Bacillales</taxon>
        <taxon>Staphylococcaceae</taxon>
        <taxon>Staphylococcus</taxon>
    </lineage>
</organism>
<gene>
    <name evidence="5" type="ordered locus">SERP2473</name>
</gene>
<dbReference type="InterPro" id="IPR044946">
    <property type="entry name" value="Restrct_endonuc_typeI_TRD_sf"/>
</dbReference>
<evidence type="ECO:0000256" key="3">
    <source>
        <dbReference type="ARBA" id="ARBA00023125"/>
    </source>
</evidence>
<keyword evidence="2" id="KW-0680">Restriction system</keyword>
<dbReference type="EMBL" id="CP000029">
    <property type="protein sequence ID" value="AAW53359.1"/>
    <property type="molecule type" value="Genomic_DNA"/>
</dbReference>
<accession>Q5HK77</accession>
<evidence type="ECO:0000313" key="6">
    <source>
        <dbReference type="Proteomes" id="UP000000531"/>
    </source>
</evidence>
<keyword evidence="6" id="KW-1185">Reference proteome</keyword>
<sequence>MLSNKQYKNPCIFSLLQGFFVIYSVCSNKKIHKKKVSQISQLFTFHNGSLINRLETVEASQGITLPIYDQRMMEFDDGVFQPSTHQPKNVTLSTTHQAKMVHTGDIVINMMTSECVIVSQQHHESILPYNYTHIEIDTTHIDANYFVYWMNASAQAKSQLNQFKQGGSLVKKLTLNQLKQLKMTLPSLEQQQRIGKLDERRRHLKYLQAKRTYLMDQFLSEYLFKEKI</sequence>
<evidence type="ECO:0000256" key="1">
    <source>
        <dbReference type="ARBA" id="ARBA00010923"/>
    </source>
</evidence>
<dbReference type="InterPro" id="IPR000055">
    <property type="entry name" value="Restrct_endonuc_typeI_TRD"/>
</dbReference>
<dbReference type="KEGG" id="ser:SERP2473"/>
<dbReference type="GO" id="GO:0003677">
    <property type="term" value="F:DNA binding"/>
    <property type="evidence" value="ECO:0007669"/>
    <property type="project" value="UniProtKB-KW"/>
</dbReference>
<dbReference type="PANTHER" id="PTHR30408">
    <property type="entry name" value="TYPE-1 RESTRICTION ENZYME ECOKI SPECIFICITY PROTEIN"/>
    <property type="match status" value="1"/>
</dbReference>
<comment type="similarity">
    <text evidence="1">Belongs to the type-I restriction system S methylase family.</text>
</comment>
<evidence type="ECO:0000256" key="2">
    <source>
        <dbReference type="ARBA" id="ARBA00022747"/>
    </source>
</evidence>
<dbReference type="SUPFAM" id="SSF116734">
    <property type="entry name" value="DNA methylase specificity domain"/>
    <property type="match status" value="1"/>
</dbReference>